<accession>A0A915J9X6</accession>
<proteinExistence type="inferred from homology"/>
<comment type="similarity">
    <text evidence="1">Belongs to the protein phosphatase inhibitor 2 family.</text>
</comment>
<evidence type="ECO:0000256" key="1">
    <source>
        <dbReference type="ARBA" id="ARBA00005472"/>
    </source>
</evidence>
<evidence type="ECO:0000313" key="3">
    <source>
        <dbReference type="WBParaSite" id="nRc.2.0.1.t22491-RA"/>
    </source>
</evidence>
<dbReference type="AlphaFoldDB" id="A0A915J9X6"/>
<dbReference type="GO" id="GO:0004864">
    <property type="term" value="F:protein phosphatase inhibitor activity"/>
    <property type="evidence" value="ECO:0007669"/>
    <property type="project" value="InterPro"/>
</dbReference>
<keyword evidence="2" id="KW-1185">Reference proteome</keyword>
<dbReference type="InterPro" id="IPR007062">
    <property type="entry name" value="PPI-2"/>
</dbReference>
<dbReference type="Gene3D" id="6.10.250.1050">
    <property type="match status" value="1"/>
</dbReference>
<dbReference type="PANTHER" id="PTHR12398:SF20">
    <property type="entry name" value="PROTEIN PHOSPHATASE 1 REGULATORY INHIBITOR SUBUNIT 2"/>
    <property type="match status" value="1"/>
</dbReference>
<protein>
    <submittedName>
        <fullName evidence="3">Protein phosphatase inhibitor 2</fullName>
    </submittedName>
</protein>
<dbReference type="WBParaSite" id="nRc.2.0.1.t22491-RA">
    <property type="protein sequence ID" value="nRc.2.0.1.t22491-RA"/>
    <property type="gene ID" value="nRc.2.0.1.g22491"/>
</dbReference>
<dbReference type="PANTHER" id="PTHR12398">
    <property type="entry name" value="PROTEIN PHOSPHATASE INHIBITOR"/>
    <property type="match status" value="1"/>
</dbReference>
<name>A0A915J9X6_ROMCU</name>
<dbReference type="Pfam" id="PF04979">
    <property type="entry name" value="IPP-2"/>
    <property type="match status" value="1"/>
</dbReference>
<evidence type="ECO:0000313" key="2">
    <source>
        <dbReference type="Proteomes" id="UP000887565"/>
    </source>
</evidence>
<sequence length="144" mass="16588">MEEDSSAPLPDPREFLVRRPKKSILKATSSFDRERKEASPTREAHFDEMNILQTYHPLDKDYGHIKIDEPKTPYNNYSDSENEECTSEGVRRVSISEPVCIDFEPGELDDINCPQKLSPDSASFGLNGIYECEYFQRPLLVNRD</sequence>
<dbReference type="Proteomes" id="UP000887565">
    <property type="component" value="Unplaced"/>
</dbReference>
<dbReference type="GO" id="GO:0009966">
    <property type="term" value="P:regulation of signal transduction"/>
    <property type="evidence" value="ECO:0007669"/>
    <property type="project" value="InterPro"/>
</dbReference>
<organism evidence="2 3">
    <name type="scientific">Romanomermis culicivorax</name>
    <name type="common">Nematode worm</name>
    <dbReference type="NCBI Taxonomy" id="13658"/>
    <lineage>
        <taxon>Eukaryota</taxon>
        <taxon>Metazoa</taxon>
        <taxon>Ecdysozoa</taxon>
        <taxon>Nematoda</taxon>
        <taxon>Enoplea</taxon>
        <taxon>Dorylaimia</taxon>
        <taxon>Mermithida</taxon>
        <taxon>Mermithoidea</taxon>
        <taxon>Mermithidae</taxon>
        <taxon>Romanomermis</taxon>
    </lineage>
</organism>
<reference evidence="3" key="1">
    <citation type="submission" date="2022-11" db="UniProtKB">
        <authorList>
            <consortium name="WormBaseParasite"/>
        </authorList>
    </citation>
    <scope>IDENTIFICATION</scope>
</reference>